<reference evidence="3 4" key="1">
    <citation type="journal article" date="2018" name="Front. Microbiol.">
        <title>Genome-Based Analysis Reveals the Taxonomy and Diversity of the Family Idiomarinaceae.</title>
        <authorList>
            <person name="Liu Y."/>
            <person name="Lai Q."/>
            <person name="Shao Z."/>
        </authorList>
    </citation>
    <scope>NUCLEOTIDE SEQUENCE [LARGE SCALE GENOMIC DNA]</scope>
    <source>
        <strain evidence="3 4">GBSy1</strain>
    </source>
</reference>
<feature type="domain" description="CheW-like" evidence="2">
    <location>
        <begin position="24"/>
        <end position="168"/>
    </location>
</feature>
<gene>
    <name evidence="3" type="ORF">CWE12_02625</name>
</gene>
<sequence>MTLPIEKATADLTPQQKQDVSEEANQYLTFRLRDEMYAIGILRTKEILEYRPITQVPMMPDFVHGVINLRGAVVPVIDLAMRFDGARTKIRKRSCIVIVEVEGNNGRQDISIIVDEVSEVVSIPAEEIEPSPSFGTRIRTDFIAGMGKLEGDFVIILAVDNVLSVDELSRLEGSGNDAHAKALPFEPKTQSPDDEDQPDSDTMHIETDSDTDQ</sequence>
<feature type="region of interest" description="Disordered" evidence="1">
    <location>
        <begin position="175"/>
        <end position="213"/>
    </location>
</feature>
<dbReference type="PANTHER" id="PTHR22617">
    <property type="entry name" value="CHEMOTAXIS SENSOR HISTIDINE KINASE-RELATED"/>
    <property type="match status" value="1"/>
</dbReference>
<evidence type="ECO:0000259" key="2">
    <source>
        <dbReference type="PROSITE" id="PS50851"/>
    </source>
</evidence>
<dbReference type="SMART" id="SM00260">
    <property type="entry name" value="CheW"/>
    <property type="match status" value="1"/>
</dbReference>
<dbReference type="PANTHER" id="PTHR22617:SF41">
    <property type="entry name" value="CHEMOTAXIS SIGNAL TRANSDUCTION SYSTEM ADAPTOR PROTEIN CHEW"/>
    <property type="match status" value="1"/>
</dbReference>
<keyword evidence="4" id="KW-1185">Reference proteome</keyword>
<evidence type="ECO:0000256" key="1">
    <source>
        <dbReference type="SAM" id="MobiDB-lite"/>
    </source>
</evidence>
<dbReference type="Pfam" id="PF01584">
    <property type="entry name" value="CheW"/>
    <property type="match status" value="1"/>
</dbReference>
<protein>
    <submittedName>
        <fullName evidence="3">Chemotaxis protein CheW</fullName>
    </submittedName>
</protein>
<dbReference type="Gene3D" id="2.40.50.180">
    <property type="entry name" value="CheA-289, Domain 4"/>
    <property type="match status" value="1"/>
</dbReference>
<comment type="caution">
    <text evidence="3">The sequence shown here is derived from an EMBL/GenBank/DDBJ whole genome shotgun (WGS) entry which is preliminary data.</text>
</comment>
<dbReference type="InterPro" id="IPR002545">
    <property type="entry name" value="CheW-lke_dom"/>
</dbReference>
<accession>A0ABY0C2D5</accession>
<organism evidence="3 4">
    <name type="scientific">Aliidiomarina sedimenti</name>
    <dbReference type="NCBI Taxonomy" id="1933879"/>
    <lineage>
        <taxon>Bacteria</taxon>
        <taxon>Pseudomonadati</taxon>
        <taxon>Pseudomonadota</taxon>
        <taxon>Gammaproteobacteria</taxon>
        <taxon>Alteromonadales</taxon>
        <taxon>Idiomarinaceae</taxon>
        <taxon>Aliidiomarina</taxon>
    </lineage>
</organism>
<dbReference type="RefSeq" id="WP_126788109.1">
    <property type="nucleotide sequence ID" value="NZ_PIPN01000001.1"/>
</dbReference>
<dbReference type="InterPro" id="IPR036061">
    <property type="entry name" value="CheW-like_dom_sf"/>
</dbReference>
<evidence type="ECO:0000313" key="3">
    <source>
        <dbReference type="EMBL" id="RUO31910.1"/>
    </source>
</evidence>
<dbReference type="SUPFAM" id="SSF50341">
    <property type="entry name" value="CheW-like"/>
    <property type="match status" value="1"/>
</dbReference>
<dbReference type="EMBL" id="PIPN01000001">
    <property type="protein sequence ID" value="RUO31910.1"/>
    <property type="molecule type" value="Genomic_DNA"/>
</dbReference>
<proteinExistence type="predicted"/>
<name>A0ABY0C2D5_9GAMM</name>
<dbReference type="Gene3D" id="2.30.30.40">
    <property type="entry name" value="SH3 Domains"/>
    <property type="match status" value="1"/>
</dbReference>
<dbReference type="PROSITE" id="PS50851">
    <property type="entry name" value="CHEW"/>
    <property type="match status" value="1"/>
</dbReference>
<evidence type="ECO:0000313" key="4">
    <source>
        <dbReference type="Proteomes" id="UP000287410"/>
    </source>
</evidence>
<dbReference type="Proteomes" id="UP000287410">
    <property type="component" value="Unassembled WGS sequence"/>
</dbReference>
<dbReference type="InterPro" id="IPR039315">
    <property type="entry name" value="CheW"/>
</dbReference>